<dbReference type="InterPro" id="IPR007367">
    <property type="entry name" value="DUF433"/>
</dbReference>
<organism evidence="1 2">
    <name type="scientific">Devosia salina</name>
    <dbReference type="NCBI Taxonomy" id="2860336"/>
    <lineage>
        <taxon>Bacteria</taxon>
        <taxon>Pseudomonadati</taxon>
        <taxon>Pseudomonadota</taxon>
        <taxon>Alphaproteobacteria</taxon>
        <taxon>Hyphomicrobiales</taxon>
        <taxon>Devosiaceae</taxon>
        <taxon>Devosia</taxon>
    </lineage>
</organism>
<dbReference type="EMBL" id="CP080590">
    <property type="protein sequence ID" value="QYO76965.1"/>
    <property type="molecule type" value="Genomic_DNA"/>
</dbReference>
<proteinExistence type="predicted"/>
<gene>
    <name evidence="1" type="ORF">K1X15_20800</name>
</gene>
<accession>A0ABX8WFJ4</accession>
<dbReference type="InterPro" id="IPR036388">
    <property type="entry name" value="WH-like_DNA-bd_sf"/>
</dbReference>
<dbReference type="Pfam" id="PF04255">
    <property type="entry name" value="DUF433"/>
    <property type="match status" value="1"/>
</dbReference>
<reference evidence="1 2" key="1">
    <citation type="submission" date="2021-08" db="EMBL/GenBank/DDBJ databases">
        <title>Devosia salina sp. nov., isolated from the South China Sea sediment.</title>
        <authorList>
            <person name="Zhou Z."/>
        </authorList>
    </citation>
    <scope>NUCLEOTIDE SEQUENCE [LARGE SCALE GENOMIC DNA]</scope>
    <source>
        <strain evidence="1 2">SCS-3</strain>
    </source>
</reference>
<protein>
    <submittedName>
        <fullName evidence="1">DUF433 domain-containing protein</fullName>
    </submittedName>
</protein>
<name>A0ABX8WFJ4_9HYPH</name>
<dbReference type="PANTHER" id="PTHR34849">
    <property type="entry name" value="SSL5025 PROTEIN"/>
    <property type="match status" value="1"/>
</dbReference>
<dbReference type="Gene3D" id="1.10.10.10">
    <property type="entry name" value="Winged helix-like DNA-binding domain superfamily/Winged helix DNA-binding domain"/>
    <property type="match status" value="1"/>
</dbReference>
<keyword evidence="2" id="KW-1185">Reference proteome</keyword>
<dbReference type="PANTHER" id="PTHR34849:SF3">
    <property type="entry name" value="SSR2962 PROTEIN"/>
    <property type="match status" value="1"/>
</dbReference>
<dbReference type="Proteomes" id="UP000825799">
    <property type="component" value="Chromosome"/>
</dbReference>
<sequence length="80" mass="8491">MTEEDMLLLKRIVQTPGILGGRPRVDGTRVGVSHILEALAAGDTADEIVESLPWLTHDDIKAALLYAAHSAESAAIQAAE</sequence>
<dbReference type="SUPFAM" id="SSF46689">
    <property type="entry name" value="Homeodomain-like"/>
    <property type="match status" value="1"/>
</dbReference>
<dbReference type="RefSeq" id="WP_220305427.1">
    <property type="nucleotide sequence ID" value="NZ_CP080590.1"/>
</dbReference>
<evidence type="ECO:0000313" key="1">
    <source>
        <dbReference type="EMBL" id="QYO76965.1"/>
    </source>
</evidence>
<dbReference type="InterPro" id="IPR009057">
    <property type="entry name" value="Homeodomain-like_sf"/>
</dbReference>
<evidence type="ECO:0000313" key="2">
    <source>
        <dbReference type="Proteomes" id="UP000825799"/>
    </source>
</evidence>